<organism evidence="4 5">
    <name type="scientific">Halalkalicoccus paucihalophilus</name>
    <dbReference type="NCBI Taxonomy" id="1008153"/>
    <lineage>
        <taxon>Archaea</taxon>
        <taxon>Methanobacteriati</taxon>
        <taxon>Methanobacteriota</taxon>
        <taxon>Stenosarchaea group</taxon>
        <taxon>Halobacteria</taxon>
        <taxon>Halobacteriales</taxon>
        <taxon>Halococcaceae</taxon>
        <taxon>Halalkalicoccus</taxon>
    </lineage>
</organism>
<evidence type="ECO:0000259" key="3">
    <source>
        <dbReference type="Pfam" id="PF23601"/>
    </source>
</evidence>
<gene>
    <name evidence="4" type="ORF">HAPAU_00760</name>
</gene>
<dbReference type="RefSeq" id="WP_066378111.1">
    <property type="nucleotide sequence ID" value="NZ_LTAZ01000001.1"/>
</dbReference>
<evidence type="ECO:0000313" key="4">
    <source>
        <dbReference type="EMBL" id="KYH27410.1"/>
    </source>
</evidence>
<comment type="caution">
    <text evidence="4">The sequence shown here is derived from an EMBL/GenBank/DDBJ whole genome shotgun (WGS) entry which is preliminary data.</text>
</comment>
<feature type="domain" description="Cell division protein A C-terminal" evidence="3">
    <location>
        <begin position="205"/>
        <end position="245"/>
    </location>
</feature>
<feature type="domain" description="Cell division protein A N-terminal" evidence="2">
    <location>
        <begin position="4"/>
        <end position="150"/>
    </location>
</feature>
<dbReference type="InterPro" id="IPR055564">
    <property type="entry name" value="CdpA_C"/>
</dbReference>
<dbReference type="Pfam" id="PF23600">
    <property type="entry name" value="CdpA_N"/>
    <property type="match status" value="1"/>
</dbReference>
<dbReference type="Proteomes" id="UP000075321">
    <property type="component" value="Unassembled WGS sequence"/>
</dbReference>
<protein>
    <submittedName>
        <fullName evidence="4">Uncharacterized protein</fullName>
    </submittedName>
</protein>
<dbReference type="EMBL" id="LTAZ01000001">
    <property type="protein sequence ID" value="KYH27410.1"/>
    <property type="molecule type" value="Genomic_DNA"/>
</dbReference>
<dbReference type="AlphaFoldDB" id="A0A151AIS4"/>
<evidence type="ECO:0000313" key="5">
    <source>
        <dbReference type="Proteomes" id="UP000075321"/>
    </source>
</evidence>
<keyword evidence="5" id="KW-1185">Reference proteome</keyword>
<keyword evidence="1" id="KW-0472">Membrane</keyword>
<keyword evidence="1" id="KW-0812">Transmembrane</keyword>
<evidence type="ECO:0000259" key="2">
    <source>
        <dbReference type="Pfam" id="PF23600"/>
    </source>
</evidence>
<feature type="transmembrane region" description="Helical" evidence="1">
    <location>
        <begin position="21"/>
        <end position="40"/>
    </location>
</feature>
<feature type="transmembrane region" description="Helical" evidence="1">
    <location>
        <begin position="87"/>
        <end position="107"/>
    </location>
</feature>
<accession>A0A151AIS4</accession>
<dbReference type="OrthoDB" id="235883at2157"/>
<proteinExistence type="predicted"/>
<feature type="transmembrane region" description="Helical" evidence="1">
    <location>
        <begin position="60"/>
        <end position="80"/>
    </location>
</feature>
<dbReference type="Pfam" id="PF23601">
    <property type="entry name" value="CdpA_C"/>
    <property type="match status" value="1"/>
</dbReference>
<feature type="transmembrane region" description="Helical" evidence="1">
    <location>
        <begin position="119"/>
        <end position="141"/>
    </location>
</feature>
<keyword evidence="1" id="KW-1133">Transmembrane helix</keyword>
<evidence type="ECO:0000256" key="1">
    <source>
        <dbReference type="SAM" id="Phobius"/>
    </source>
</evidence>
<dbReference type="InterPro" id="IPR055563">
    <property type="entry name" value="CdpA_N"/>
</dbReference>
<sequence length="249" mass="26496">MDGLTEAYTGGGADASVRRRAVGCGLFLAGVSFVTLGVLFGTTDLLSGFGYGLYESRRIAGVLAGGGVPALLLGVVTVLPADRRVRLVAAAGGVLAAIAVGWFWLVYPTHWAGYGLDRTLPVSALYLVGLTVTTVGLFVGVARFKTRNAPGGTVSLSVLRRGETRIVEVERRGRGSVGLLGSVGWEPTTRGDGGTEVSAERRPVDAYCGNCRYLEYTTDEDELRPYCTYHDSEMESMDACESWTGRKQL</sequence>
<dbReference type="PATRIC" id="fig|1008153.3.peg.81"/>
<name>A0A151AIS4_9EURY</name>
<reference evidence="4 5" key="1">
    <citation type="submission" date="2016-02" db="EMBL/GenBank/DDBJ databases">
        <title>Genome sequence of Halalkalicoccus paucihalophilus DSM 24557.</title>
        <authorList>
            <person name="Poehlein A."/>
            <person name="Daniel R."/>
        </authorList>
    </citation>
    <scope>NUCLEOTIDE SEQUENCE [LARGE SCALE GENOMIC DNA]</scope>
    <source>
        <strain evidence="4 5">DSM 24557</strain>
    </source>
</reference>